<accession>A0A9P0D2L3</accession>
<proteinExistence type="predicted"/>
<reference evidence="8" key="1">
    <citation type="submission" date="2022-01" db="EMBL/GenBank/DDBJ databases">
        <authorList>
            <person name="King R."/>
        </authorList>
    </citation>
    <scope>NUCLEOTIDE SEQUENCE</scope>
</reference>
<dbReference type="AlphaFoldDB" id="A0A9P0D2L3"/>
<keyword evidence="3" id="KW-0238">DNA-binding</keyword>
<feature type="region of interest" description="Disordered" evidence="6">
    <location>
        <begin position="292"/>
        <end position="327"/>
    </location>
</feature>
<keyword evidence="5" id="KW-0539">Nucleus</keyword>
<dbReference type="Pfam" id="PF13837">
    <property type="entry name" value="Myb_DNA-bind_4"/>
    <property type="match status" value="3"/>
</dbReference>
<sequence length="491" mass="58080">MEQLELIEFNMGTGTNENVLKVQVAPHIAERCRNDPAYSQSLFNQICKKKLDGVTSIKVTPVPTTGINPRIQFWKDKDVNCFLKIYKKYHVMNNSGIHNNNKKWLMISEELAQKNIHKSPDRCRQKWKNLLRSYKNALKHKLKTKFSHVQQISNIIHQDGANNHMPDVISSDDNNSGEDCKSIQEAETPNERDLDTSYTSWSGEETLRLIEVYKKNKSMFNEIPKKMAWRIVSSDLHGEGIKKDADKCENKWKNLIRSYKRNKTYNNNSRFYFFNEMKEILEEDERYLDQSASQVVKEETKEEYEEAQEGEEEEEEMDAREIESDEDMDSVEEITIDTNAEHNYSWSTDEITLLITSYDQNRLNKKNSDASRWKLVSEDMELNNFERNPEECKKMCEALLEEYEKHKNSGTENNFPFFKDIEKILRKEKLEVVKHHDSCKCFEKRAMDKERRHAERMQCLKRKLDIEDRKVTAFEKYVQHLTETSASSLQW</sequence>
<dbReference type="PANTHER" id="PTHR21654">
    <property type="entry name" value="FI21293P1"/>
    <property type="match status" value="1"/>
</dbReference>
<dbReference type="Proteomes" id="UP001153636">
    <property type="component" value="Chromosome 3"/>
</dbReference>
<gene>
    <name evidence="8" type="ORF">PSYICH_LOCUS8738</name>
</gene>
<comment type="subcellular location">
    <subcellularLocation>
        <location evidence="1">Nucleus</location>
    </subcellularLocation>
</comment>
<dbReference type="EMBL" id="OV651815">
    <property type="protein sequence ID" value="CAH1108731.1"/>
    <property type="molecule type" value="Genomic_DNA"/>
</dbReference>
<evidence type="ECO:0000256" key="4">
    <source>
        <dbReference type="ARBA" id="ARBA00023163"/>
    </source>
</evidence>
<evidence type="ECO:0000313" key="9">
    <source>
        <dbReference type="Proteomes" id="UP001153636"/>
    </source>
</evidence>
<evidence type="ECO:0000256" key="5">
    <source>
        <dbReference type="ARBA" id="ARBA00023242"/>
    </source>
</evidence>
<keyword evidence="4" id="KW-0804">Transcription</keyword>
<dbReference type="GO" id="GO:0005634">
    <property type="term" value="C:nucleus"/>
    <property type="evidence" value="ECO:0007669"/>
    <property type="project" value="UniProtKB-SubCell"/>
</dbReference>
<feature type="domain" description="Myb-like" evidence="7">
    <location>
        <begin position="200"/>
        <end position="256"/>
    </location>
</feature>
<keyword evidence="9" id="KW-1185">Reference proteome</keyword>
<dbReference type="GO" id="GO:0010468">
    <property type="term" value="P:regulation of gene expression"/>
    <property type="evidence" value="ECO:0007669"/>
    <property type="project" value="UniProtKB-ARBA"/>
</dbReference>
<feature type="compositionally biased region" description="Acidic residues" evidence="6">
    <location>
        <begin position="301"/>
        <end position="327"/>
    </location>
</feature>
<keyword evidence="2" id="KW-0805">Transcription regulation</keyword>
<dbReference type="OrthoDB" id="6742202at2759"/>
<dbReference type="InterPro" id="IPR001005">
    <property type="entry name" value="SANT/Myb"/>
</dbReference>
<organism evidence="8 9">
    <name type="scientific">Psylliodes chrysocephalus</name>
    <dbReference type="NCBI Taxonomy" id="3402493"/>
    <lineage>
        <taxon>Eukaryota</taxon>
        <taxon>Metazoa</taxon>
        <taxon>Ecdysozoa</taxon>
        <taxon>Arthropoda</taxon>
        <taxon>Hexapoda</taxon>
        <taxon>Insecta</taxon>
        <taxon>Pterygota</taxon>
        <taxon>Neoptera</taxon>
        <taxon>Endopterygota</taxon>
        <taxon>Coleoptera</taxon>
        <taxon>Polyphaga</taxon>
        <taxon>Cucujiformia</taxon>
        <taxon>Chrysomeloidea</taxon>
        <taxon>Chrysomelidae</taxon>
        <taxon>Galerucinae</taxon>
        <taxon>Alticini</taxon>
        <taxon>Psylliodes</taxon>
    </lineage>
</organism>
<dbReference type="SMART" id="SM00717">
    <property type="entry name" value="SANT"/>
    <property type="match status" value="3"/>
</dbReference>
<evidence type="ECO:0000256" key="1">
    <source>
        <dbReference type="ARBA" id="ARBA00004123"/>
    </source>
</evidence>
<evidence type="ECO:0000256" key="3">
    <source>
        <dbReference type="ARBA" id="ARBA00023125"/>
    </source>
</evidence>
<evidence type="ECO:0000256" key="6">
    <source>
        <dbReference type="SAM" id="MobiDB-lite"/>
    </source>
</evidence>
<evidence type="ECO:0000259" key="7">
    <source>
        <dbReference type="PROSITE" id="PS50090"/>
    </source>
</evidence>
<feature type="compositionally biased region" description="Basic and acidic residues" evidence="6">
    <location>
        <begin position="178"/>
        <end position="195"/>
    </location>
</feature>
<evidence type="ECO:0000256" key="2">
    <source>
        <dbReference type="ARBA" id="ARBA00023015"/>
    </source>
</evidence>
<feature type="domain" description="Myb-like" evidence="7">
    <location>
        <begin position="74"/>
        <end position="131"/>
    </location>
</feature>
<name>A0A9P0D2L3_9CUCU</name>
<dbReference type="GO" id="GO:0003677">
    <property type="term" value="F:DNA binding"/>
    <property type="evidence" value="ECO:0007669"/>
    <property type="project" value="UniProtKB-KW"/>
</dbReference>
<dbReference type="Gene3D" id="1.10.10.60">
    <property type="entry name" value="Homeodomain-like"/>
    <property type="match status" value="3"/>
</dbReference>
<protein>
    <recommendedName>
        <fullName evidence="7">Myb-like domain-containing protein</fullName>
    </recommendedName>
</protein>
<feature type="region of interest" description="Disordered" evidence="6">
    <location>
        <begin position="160"/>
        <end position="197"/>
    </location>
</feature>
<dbReference type="PROSITE" id="PS50090">
    <property type="entry name" value="MYB_LIKE"/>
    <property type="match status" value="2"/>
</dbReference>
<dbReference type="PANTHER" id="PTHR21654:SF84">
    <property type="entry name" value="SI:DKEY-66I24.7"/>
    <property type="match status" value="1"/>
</dbReference>
<dbReference type="InterPro" id="IPR044822">
    <property type="entry name" value="Myb_DNA-bind_4"/>
</dbReference>
<evidence type="ECO:0000313" key="8">
    <source>
        <dbReference type="EMBL" id="CAH1108731.1"/>
    </source>
</evidence>